<sequence>MEDRITHIENRLSKISQLLKEGSLKNQIVDIIKTEIDGWIAGTLTVSCIKEEIERRYKRNRSELSEFITAFQNSQAEIKISLEKVSNFSKDIRNLKDTVEDMSYDLKEKAGKTEIYKIEKEIKDLCTNSYAKILTEGINNCAKVADFNKIYAEISQLRVKIDQDYSLLSNMKGNIKVLERFSKDVLDEFITKEDLVNFGSKMNKKWNESDAAIQDMNWKLSISVDQMKELIEQNKKMIEDKISKKNWEEFKFEVEGKVSKVELAKNLSEVSAKIIDFQNEIAVFNRVQQEQEQAILKLDETLAEKAPKSDFKILTQKCASISTNLEFEKKVNELIGRVDELADTSEARDLQFMRLERELSEMFVFYSRKNNDSSDIKFIKDLILELQTEISYKADRSEIMKHLDQKSTYVEYAKANYGLESIHKFIKMLAIQIGTIQRSFMSSIPVRGSEKAQRDYFAKTTQKLIEYILCSKLNQEDSPLPDVLKSLLKAIDNLRTATDFQTPPTPKTGRFFTPHRKTFSAFDQ</sequence>
<dbReference type="EMBL" id="CAJZBQ010000002">
    <property type="protein sequence ID" value="CAG9310375.1"/>
    <property type="molecule type" value="Genomic_DNA"/>
</dbReference>
<organism evidence="1 2">
    <name type="scientific">Blepharisma stoltei</name>
    <dbReference type="NCBI Taxonomy" id="1481888"/>
    <lineage>
        <taxon>Eukaryota</taxon>
        <taxon>Sar</taxon>
        <taxon>Alveolata</taxon>
        <taxon>Ciliophora</taxon>
        <taxon>Postciliodesmatophora</taxon>
        <taxon>Heterotrichea</taxon>
        <taxon>Heterotrichida</taxon>
        <taxon>Blepharismidae</taxon>
        <taxon>Blepharisma</taxon>
    </lineage>
</organism>
<keyword evidence="2" id="KW-1185">Reference proteome</keyword>
<evidence type="ECO:0000313" key="2">
    <source>
        <dbReference type="Proteomes" id="UP001162131"/>
    </source>
</evidence>
<dbReference type="Proteomes" id="UP001162131">
    <property type="component" value="Unassembled WGS sequence"/>
</dbReference>
<proteinExistence type="predicted"/>
<evidence type="ECO:0000313" key="1">
    <source>
        <dbReference type="EMBL" id="CAG9310375.1"/>
    </source>
</evidence>
<accession>A0AAU9ILM0</accession>
<comment type="caution">
    <text evidence="1">The sequence shown here is derived from an EMBL/GenBank/DDBJ whole genome shotgun (WGS) entry which is preliminary data.</text>
</comment>
<gene>
    <name evidence="1" type="ORF">BSTOLATCC_MIC1226</name>
</gene>
<reference evidence="1" key="1">
    <citation type="submission" date="2021-09" db="EMBL/GenBank/DDBJ databases">
        <authorList>
            <consortium name="AG Swart"/>
            <person name="Singh M."/>
            <person name="Singh A."/>
            <person name="Seah K."/>
            <person name="Emmerich C."/>
        </authorList>
    </citation>
    <scope>NUCLEOTIDE SEQUENCE</scope>
    <source>
        <strain evidence="1">ATCC30299</strain>
    </source>
</reference>
<protein>
    <submittedName>
        <fullName evidence="1">Uncharacterized protein</fullName>
    </submittedName>
</protein>
<dbReference type="AlphaFoldDB" id="A0AAU9ILM0"/>
<name>A0AAU9ILM0_9CILI</name>